<accession>A0A2T5C3F7</accession>
<dbReference type="InterPro" id="IPR038029">
    <property type="entry name" value="GbiG_N_sf"/>
</dbReference>
<name>A0A2T5C3F7_9BACT</name>
<dbReference type="NCBIfam" id="NF004466">
    <property type="entry name" value="PRK05788.1-4"/>
    <property type="match status" value="1"/>
</dbReference>
<evidence type="ECO:0000313" key="4">
    <source>
        <dbReference type="EMBL" id="PTN09265.1"/>
    </source>
</evidence>
<dbReference type="PANTHER" id="PTHR37477">
    <property type="entry name" value="COBALT-PRECORRIN-5A HYDROLASE"/>
    <property type="match status" value="1"/>
</dbReference>
<dbReference type="InterPro" id="IPR021744">
    <property type="entry name" value="CbiG_N"/>
</dbReference>
<dbReference type="Pfam" id="PF01890">
    <property type="entry name" value="CbiG_C"/>
    <property type="match status" value="1"/>
</dbReference>
<reference evidence="4 5" key="1">
    <citation type="submission" date="2018-04" db="EMBL/GenBank/DDBJ databases">
        <title>Genomic Encyclopedia of Archaeal and Bacterial Type Strains, Phase II (KMG-II): from individual species to whole genera.</title>
        <authorList>
            <person name="Goeker M."/>
        </authorList>
    </citation>
    <scope>NUCLEOTIDE SEQUENCE [LARGE SCALE GENOMIC DNA]</scope>
    <source>
        <strain evidence="4 5">DSM 28823</strain>
    </source>
</reference>
<dbReference type="InterPro" id="IPR036518">
    <property type="entry name" value="CobE/GbiG_C_sf"/>
</dbReference>
<comment type="caution">
    <text evidence="4">The sequence shown here is derived from an EMBL/GenBank/DDBJ whole genome shotgun (WGS) entry which is preliminary data.</text>
</comment>
<dbReference type="RefSeq" id="WP_107821674.1">
    <property type="nucleotide sequence ID" value="NZ_OY782574.1"/>
</dbReference>
<dbReference type="Gene3D" id="3.40.50.11220">
    <property type="match status" value="1"/>
</dbReference>
<dbReference type="InterPro" id="IPR021745">
    <property type="entry name" value="CbiG_mid"/>
</dbReference>
<sequence>MKQSVATISISLQGNQLAREIKQHFPEADCFTLDKWKAEGFRPIEGKLSQFCQQLFQNYDSLIFIMATGIVVRSIAPWIQDKTSDPAVLVLDDAGKHAISLLSGHLGGANELTNQLANLIGAHPVITTASDVNQLPSVDLLAQQAGLVISSMEDAKVVTACLVNRQAVELCDPDNWLGAVELPPFEGEPAARIIVSNKTTIPADLPTVQLIPRNIYLGIGCKKDSSPEELWAFIEQQLEQLQLDKRSVAAICSIELKSSEPAILEVAKKLNCDTKFYEAEALQTVEHLFEGSDFVKQITGVRSVSSPAAYLAGGQEGEFLLQKARQTGMTLSVFETKQYQCKEK</sequence>
<feature type="domain" description="Cobalamin synthesis G N-terminal" evidence="2">
    <location>
        <begin position="51"/>
        <end position="131"/>
    </location>
</feature>
<feature type="domain" description="CobE/GbiG C-terminal" evidence="1">
    <location>
        <begin position="215"/>
        <end position="333"/>
    </location>
</feature>
<dbReference type="InterPro" id="IPR002750">
    <property type="entry name" value="CobE/GbiG_C"/>
</dbReference>
<organism evidence="4 5">
    <name type="scientific">Mangrovibacterium marinum</name>
    <dbReference type="NCBI Taxonomy" id="1639118"/>
    <lineage>
        <taxon>Bacteria</taxon>
        <taxon>Pseudomonadati</taxon>
        <taxon>Bacteroidota</taxon>
        <taxon>Bacteroidia</taxon>
        <taxon>Marinilabiliales</taxon>
        <taxon>Prolixibacteraceae</taxon>
        <taxon>Mangrovibacterium</taxon>
    </lineage>
</organism>
<dbReference type="PANTHER" id="PTHR37477:SF1">
    <property type="entry name" value="COBALT-PRECORRIN-5A HYDROLASE"/>
    <property type="match status" value="1"/>
</dbReference>
<dbReference type="GO" id="GO:0016829">
    <property type="term" value="F:lyase activity"/>
    <property type="evidence" value="ECO:0007669"/>
    <property type="project" value="UniProtKB-KW"/>
</dbReference>
<dbReference type="Pfam" id="PF11761">
    <property type="entry name" value="CbiG_mid"/>
    <property type="match status" value="1"/>
</dbReference>
<evidence type="ECO:0000259" key="1">
    <source>
        <dbReference type="Pfam" id="PF01890"/>
    </source>
</evidence>
<dbReference type="EMBL" id="QAAD01000005">
    <property type="protein sequence ID" value="PTN09265.1"/>
    <property type="molecule type" value="Genomic_DNA"/>
</dbReference>
<dbReference type="SUPFAM" id="SSF159664">
    <property type="entry name" value="CobE/GbiG C-terminal domain-like"/>
    <property type="match status" value="1"/>
</dbReference>
<evidence type="ECO:0000313" key="5">
    <source>
        <dbReference type="Proteomes" id="UP000243525"/>
    </source>
</evidence>
<proteinExistence type="predicted"/>
<protein>
    <submittedName>
        <fullName evidence="4">Cobalt-precorrin 5A acetaldehyde-lyase</fullName>
    </submittedName>
</protein>
<keyword evidence="5" id="KW-1185">Reference proteome</keyword>
<gene>
    <name evidence="4" type="ORF">C8N47_105105</name>
</gene>
<dbReference type="Pfam" id="PF11760">
    <property type="entry name" value="CbiG_N"/>
    <property type="match status" value="1"/>
</dbReference>
<dbReference type="OrthoDB" id="9781023at2"/>
<evidence type="ECO:0000259" key="2">
    <source>
        <dbReference type="Pfam" id="PF11760"/>
    </source>
</evidence>
<dbReference type="GO" id="GO:0009236">
    <property type="term" value="P:cobalamin biosynthetic process"/>
    <property type="evidence" value="ECO:0007669"/>
    <property type="project" value="InterPro"/>
</dbReference>
<dbReference type="AlphaFoldDB" id="A0A2T5C3F7"/>
<dbReference type="Proteomes" id="UP000243525">
    <property type="component" value="Unassembled WGS sequence"/>
</dbReference>
<dbReference type="InterPro" id="IPR052553">
    <property type="entry name" value="CbiG_hydrolase"/>
</dbReference>
<keyword evidence="4" id="KW-0456">Lyase</keyword>
<evidence type="ECO:0000259" key="3">
    <source>
        <dbReference type="Pfam" id="PF11761"/>
    </source>
</evidence>
<dbReference type="Gene3D" id="3.30.420.180">
    <property type="entry name" value="CobE/GbiG C-terminal domain"/>
    <property type="match status" value="1"/>
</dbReference>
<feature type="domain" description="Cobalamin biosynthesis central region" evidence="3">
    <location>
        <begin position="136"/>
        <end position="212"/>
    </location>
</feature>
<dbReference type="SUPFAM" id="SSF159672">
    <property type="entry name" value="CbiG N-terminal domain-like"/>
    <property type="match status" value="1"/>
</dbReference>